<accession>A0A3M7TXT9</accession>
<sequence length="75" mass="8748">MDFQLQSHDGAFPCEVTCDEDNGRYMIRKADTSGEVFNSSQELKEWIEQNWNEAMFKNRNEYTKMLVSLSSSISE</sequence>
<dbReference type="OrthoDB" id="2691866at2"/>
<reference evidence="1 2" key="1">
    <citation type="submission" date="2018-10" db="EMBL/GenBank/DDBJ databases">
        <title>Bacillus Keqinensis sp. nov., a moderately halophilic bacterium isolated from a saline-alkaline lake.</title>
        <authorList>
            <person name="Wang H."/>
        </authorList>
    </citation>
    <scope>NUCLEOTIDE SEQUENCE [LARGE SCALE GENOMIC DNA]</scope>
    <source>
        <strain evidence="1 2">KQ-3</strain>
    </source>
</reference>
<dbReference type="AlphaFoldDB" id="A0A3M7TXT9"/>
<name>A0A3M7TXT9_9BACI</name>
<evidence type="ECO:0000313" key="1">
    <source>
        <dbReference type="EMBL" id="RNA69245.1"/>
    </source>
</evidence>
<dbReference type="EMBL" id="RHIB01000001">
    <property type="protein sequence ID" value="RNA69245.1"/>
    <property type="molecule type" value="Genomic_DNA"/>
</dbReference>
<evidence type="ECO:0008006" key="3">
    <source>
        <dbReference type="Google" id="ProtNLM"/>
    </source>
</evidence>
<dbReference type="RefSeq" id="WP_122896766.1">
    <property type="nucleotide sequence ID" value="NZ_RHIB01000001.1"/>
</dbReference>
<gene>
    <name evidence="1" type="ORF">EBO34_04665</name>
</gene>
<organism evidence="1 2">
    <name type="scientific">Alteribacter keqinensis</name>
    <dbReference type="NCBI Taxonomy" id="2483800"/>
    <lineage>
        <taxon>Bacteria</taxon>
        <taxon>Bacillati</taxon>
        <taxon>Bacillota</taxon>
        <taxon>Bacilli</taxon>
        <taxon>Bacillales</taxon>
        <taxon>Bacillaceae</taxon>
        <taxon>Alteribacter</taxon>
    </lineage>
</organism>
<proteinExistence type="predicted"/>
<comment type="caution">
    <text evidence="1">The sequence shown here is derived from an EMBL/GenBank/DDBJ whole genome shotgun (WGS) entry which is preliminary data.</text>
</comment>
<keyword evidence="2" id="KW-1185">Reference proteome</keyword>
<dbReference type="Proteomes" id="UP000278746">
    <property type="component" value="Unassembled WGS sequence"/>
</dbReference>
<protein>
    <recommendedName>
        <fullName evidence="3">Threonine dehydratase</fullName>
    </recommendedName>
</protein>
<evidence type="ECO:0000313" key="2">
    <source>
        <dbReference type="Proteomes" id="UP000278746"/>
    </source>
</evidence>